<dbReference type="AlphaFoldDB" id="A0AAQ3PRT5"/>
<feature type="compositionally biased region" description="Low complexity" evidence="1">
    <location>
        <begin position="37"/>
        <end position="46"/>
    </location>
</feature>
<evidence type="ECO:0000313" key="2">
    <source>
        <dbReference type="EMBL" id="WVZ51727.1"/>
    </source>
</evidence>
<dbReference type="Proteomes" id="UP001341281">
    <property type="component" value="Chromosome 01"/>
</dbReference>
<protein>
    <submittedName>
        <fullName evidence="2">Uncharacterized protein</fullName>
    </submittedName>
</protein>
<evidence type="ECO:0000256" key="1">
    <source>
        <dbReference type="SAM" id="MobiDB-lite"/>
    </source>
</evidence>
<accession>A0AAQ3PRT5</accession>
<feature type="region of interest" description="Disordered" evidence="1">
    <location>
        <begin position="37"/>
        <end position="111"/>
    </location>
</feature>
<keyword evidence="3" id="KW-1185">Reference proteome</keyword>
<organism evidence="2 3">
    <name type="scientific">Paspalum notatum var. saurae</name>
    <dbReference type="NCBI Taxonomy" id="547442"/>
    <lineage>
        <taxon>Eukaryota</taxon>
        <taxon>Viridiplantae</taxon>
        <taxon>Streptophyta</taxon>
        <taxon>Embryophyta</taxon>
        <taxon>Tracheophyta</taxon>
        <taxon>Spermatophyta</taxon>
        <taxon>Magnoliopsida</taxon>
        <taxon>Liliopsida</taxon>
        <taxon>Poales</taxon>
        <taxon>Poaceae</taxon>
        <taxon>PACMAD clade</taxon>
        <taxon>Panicoideae</taxon>
        <taxon>Andropogonodae</taxon>
        <taxon>Paspaleae</taxon>
        <taxon>Paspalinae</taxon>
        <taxon>Paspalum</taxon>
    </lineage>
</organism>
<dbReference type="EMBL" id="CP144745">
    <property type="protein sequence ID" value="WVZ51727.1"/>
    <property type="molecule type" value="Genomic_DNA"/>
</dbReference>
<evidence type="ECO:0000313" key="3">
    <source>
        <dbReference type="Proteomes" id="UP001341281"/>
    </source>
</evidence>
<proteinExistence type="predicted"/>
<sequence length="151" mass="16660">MPLPATREARTPCCRHRILPRGLPCGPPPRDLEARAALRAAAARTRQWSLPSQPRSPPAEPRVPVSPQRREASRGRRRTAPLPSPPQRGCGGTTSPRAPPQAATSPRWPSFVPSPPRTISYEALYAQIRFMTDQIYVDIGDGLYGTMYDVL</sequence>
<name>A0AAQ3PRT5_PASNO</name>
<gene>
    <name evidence="2" type="ORF">U9M48_002842</name>
</gene>
<reference evidence="2 3" key="1">
    <citation type="submission" date="2024-02" db="EMBL/GenBank/DDBJ databases">
        <title>High-quality chromosome-scale genome assembly of Pensacola bahiagrass (Paspalum notatum Flugge var. saurae).</title>
        <authorList>
            <person name="Vega J.M."/>
            <person name="Podio M."/>
            <person name="Orjuela J."/>
            <person name="Siena L.A."/>
            <person name="Pessino S.C."/>
            <person name="Combes M.C."/>
            <person name="Mariac C."/>
            <person name="Albertini E."/>
            <person name="Pupilli F."/>
            <person name="Ortiz J.P.A."/>
            <person name="Leblanc O."/>
        </authorList>
    </citation>
    <scope>NUCLEOTIDE SEQUENCE [LARGE SCALE GENOMIC DNA]</scope>
    <source>
        <strain evidence="2">R1</strain>
        <tissue evidence="2">Leaf</tissue>
    </source>
</reference>